<dbReference type="GeneID" id="65114719"/>
<sequence>MARPSLEFMVQPSDIPVEAQGTLSIDNNVRKKSEQLYQKKIEYNATAKDRYKRRMATLSTIGNIIGFIPGGKIVGIPMQIPDFIEDAKDVEVEPNLVNGTHLALDILGIGTKWTKTKVDDFLQAGGLIDDGYTSVTGKDGLEDIQGVITSNNKKKSKSSK</sequence>
<dbReference type="EMBL" id="MH552500">
    <property type="protein sequence ID" value="AXF52140.1"/>
    <property type="molecule type" value="Genomic_DNA"/>
</dbReference>
<reference evidence="1 2" key="1">
    <citation type="submission" date="2018-06" db="EMBL/GenBank/DDBJ databases">
        <title>Uncovering a Universe of Circular DNA Viruses in Animal Metagenomes.</title>
        <authorList>
            <person name="Tisza M."/>
            <person name="Buck C."/>
            <person name="Pastrana D."/>
            <person name="Welch N."/>
            <person name="Peretti A."/>
        </authorList>
    </citation>
    <scope>NUCLEOTIDE SEQUENCE [LARGE SCALE GENOMIC DNA]</scope>
    <source>
        <strain evidence="1">Ctcc615</strain>
    </source>
</reference>
<keyword evidence="2" id="KW-1185">Reference proteome</keyword>
<protein>
    <submittedName>
        <fullName evidence="1">Uncharacterized protein</fullName>
    </submittedName>
</protein>
<name>A0A345BNW9_9CAUD</name>
<evidence type="ECO:0000313" key="2">
    <source>
        <dbReference type="Proteomes" id="UP000257457"/>
    </source>
</evidence>
<proteinExistence type="predicted"/>
<dbReference type="Proteomes" id="UP000257457">
    <property type="component" value="Segment"/>
</dbReference>
<accession>A0A345BNW9</accession>
<evidence type="ECO:0000313" key="1">
    <source>
        <dbReference type="EMBL" id="AXF52140.1"/>
    </source>
</evidence>
<organism evidence="1 2">
    <name type="scientific">crAssphage sp. isolate ctcc615</name>
    <dbReference type="NCBI Taxonomy" id="2989853"/>
    <lineage>
        <taxon>Viruses</taxon>
        <taxon>Duplodnaviria</taxon>
        <taxon>Heunggongvirae</taxon>
        <taxon>Uroviricota</taxon>
        <taxon>Caudoviricetes</taxon>
        <taxon>Crassvirales</taxon>
        <taxon>Intestiviridae</taxon>
        <taxon>Obtuvirinae</taxon>
        <taxon>Wotdevirus</taxon>
        <taxon>Wotdevirus murinus</taxon>
    </lineage>
</organism>
<dbReference type="RefSeq" id="YP_010097057.1">
    <property type="nucleotide sequence ID" value="NC_055756.1"/>
</dbReference>